<dbReference type="Proteomes" id="UP000230002">
    <property type="component" value="Unassembled WGS sequence"/>
</dbReference>
<name>A0A2G8RZ72_9APHY</name>
<evidence type="ECO:0000256" key="1">
    <source>
        <dbReference type="SAM" id="MobiDB-lite"/>
    </source>
</evidence>
<accession>A0A2G8RZ72</accession>
<feature type="region of interest" description="Disordered" evidence="1">
    <location>
        <begin position="465"/>
        <end position="529"/>
    </location>
</feature>
<keyword evidence="3" id="KW-1185">Reference proteome</keyword>
<reference evidence="2 3" key="1">
    <citation type="journal article" date="2015" name="Sci. Rep.">
        <title>Chromosome-level genome map provides insights into diverse defense mechanisms in the medicinal fungus Ganoderma sinense.</title>
        <authorList>
            <person name="Zhu Y."/>
            <person name="Xu J."/>
            <person name="Sun C."/>
            <person name="Zhou S."/>
            <person name="Xu H."/>
            <person name="Nelson D.R."/>
            <person name="Qian J."/>
            <person name="Song J."/>
            <person name="Luo H."/>
            <person name="Xiang L."/>
            <person name="Li Y."/>
            <person name="Xu Z."/>
            <person name="Ji A."/>
            <person name="Wang L."/>
            <person name="Lu S."/>
            <person name="Hayward A."/>
            <person name="Sun W."/>
            <person name="Li X."/>
            <person name="Schwartz D.C."/>
            <person name="Wang Y."/>
            <person name="Chen S."/>
        </authorList>
    </citation>
    <scope>NUCLEOTIDE SEQUENCE [LARGE SCALE GENOMIC DNA]</scope>
    <source>
        <strain evidence="2 3">ZZ0214-1</strain>
    </source>
</reference>
<feature type="compositionally biased region" description="Pro residues" evidence="1">
    <location>
        <begin position="467"/>
        <end position="477"/>
    </location>
</feature>
<dbReference type="OrthoDB" id="2940018at2759"/>
<organism evidence="2 3">
    <name type="scientific">Ganoderma sinense ZZ0214-1</name>
    <dbReference type="NCBI Taxonomy" id="1077348"/>
    <lineage>
        <taxon>Eukaryota</taxon>
        <taxon>Fungi</taxon>
        <taxon>Dikarya</taxon>
        <taxon>Basidiomycota</taxon>
        <taxon>Agaricomycotina</taxon>
        <taxon>Agaricomycetes</taxon>
        <taxon>Polyporales</taxon>
        <taxon>Polyporaceae</taxon>
        <taxon>Ganoderma</taxon>
    </lineage>
</organism>
<protein>
    <submittedName>
        <fullName evidence="2">Uncharacterized protein</fullName>
    </submittedName>
</protein>
<evidence type="ECO:0000313" key="3">
    <source>
        <dbReference type="Proteomes" id="UP000230002"/>
    </source>
</evidence>
<sequence>MPPTLPPPPARPSLFDIDRSSSPPSCEEETPVACEGIELTVYGLDQASPRSAADHLRRILHQLKQSLDRDTTRDALYDAVVVRAADTQAPMDYAYVSLSQERVPQPRADLLQDLRKTLLNTNPSLRVQWRTQSGPDRTRRVFFTADSKAHGEKLKKTLGDWFHEKGYTTYQEYISKPLGPWRVTFDFLDPARPDALLAAPPVIDNVKYTPRRPRYLTPSYGYQVALLSCRDWFSAKVVLDKWIRHLFGSDASDPVVYSAMELDGDLYTAVLPTWDHAVHVARSYHDLEAYLAADPVTEHIKPVPQPGLLYGLNGVGLSVTRQPAAASSSPSSEFLQLRREFEYTREQGVEMMTTLFRVSEQHTEALKRLGDQMSTVNANSTALAMSQSLNNQLLDVNMCLADARRERGLSDMFLLQRDLPSHVSEYHLRRSRECDESIQEHLTEKRRLQGEIAAVHHTVSAALPSPVIAPPQRPQPLAPSASSVHPIAAPQPSAAPPPAATPPPVAVPQPPPQSRSSTASVEMAMEVQQ</sequence>
<feature type="compositionally biased region" description="Pro residues" evidence="1">
    <location>
        <begin position="493"/>
        <end position="513"/>
    </location>
</feature>
<feature type="region of interest" description="Disordered" evidence="1">
    <location>
        <begin position="1"/>
        <end position="30"/>
    </location>
</feature>
<gene>
    <name evidence="2" type="ORF">GSI_11123</name>
</gene>
<feature type="compositionally biased region" description="Pro residues" evidence="1">
    <location>
        <begin position="1"/>
        <end position="11"/>
    </location>
</feature>
<dbReference type="EMBL" id="AYKW01000037">
    <property type="protein sequence ID" value="PIL26787.1"/>
    <property type="molecule type" value="Genomic_DNA"/>
</dbReference>
<comment type="caution">
    <text evidence="2">The sequence shown here is derived from an EMBL/GenBank/DDBJ whole genome shotgun (WGS) entry which is preliminary data.</text>
</comment>
<evidence type="ECO:0000313" key="2">
    <source>
        <dbReference type="EMBL" id="PIL26787.1"/>
    </source>
</evidence>
<dbReference type="AlphaFoldDB" id="A0A2G8RZ72"/>
<proteinExistence type="predicted"/>